<dbReference type="Gene3D" id="3.30.565.40">
    <property type="entry name" value="Fervidobacterium nodosum Rt17-B1 like"/>
    <property type="match status" value="2"/>
</dbReference>
<feature type="signal peptide" evidence="1">
    <location>
        <begin position="1"/>
        <end position="27"/>
    </location>
</feature>
<evidence type="ECO:0008006" key="7">
    <source>
        <dbReference type="Google" id="ProtNLM"/>
    </source>
</evidence>
<dbReference type="Gene3D" id="3.30.457.10">
    <property type="entry name" value="Copper amine oxidase-like, N-terminal domain"/>
    <property type="match status" value="1"/>
</dbReference>
<keyword evidence="1" id="KW-0732">Signal</keyword>
<name>A0A329M9Q3_9BACL</name>
<comment type="caution">
    <text evidence="5">The sequence shown here is derived from an EMBL/GenBank/DDBJ whole genome shotgun (WGS) entry which is preliminary data.</text>
</comment>
<evidence type="ECO:0000256" key="1">
    <source>
        <dbReference type="SAM" id="SignalP"/>
    </source>
</evidence>
<evidence type="ECO:0000259" key="4">
    <source>
        <dbReference type="Pfam" id="PF13739"/>
    </source>
</evidence>
<organism evidence="5 6">
    <name type="scientific">Paenibacillus contaminans</name>
    <dbReference type="NCBI Taxonomy" id="450362"/>
    <lineage>
        <taxon>Bacteria</taxon>
        <taxon>Bacillati</taxon>
        <taxon>Bacillota</taxon>
        <taxon>Bacilli</taxon>
        <taxon>Bacillales</taxon>
        <taxon>Paenibacillaceae</taxon>
        <taxon>Paenibacillus</taxon>
    </lineage>
</organism>
<dbReference type="SUPFAM" id="SSF55383">
    <property type="entry name" value="Copper amine oxidase, domain N"/>
    <property type="match status" value="1"/>
</dbReference>
<dbReference type="Pfam" id="PF07833">
    <property type="entry name" value="Cu_amine_oxidN1"/>
    <property type="match status" value="1"/>
</dbReference>
<dbReference type="RefSeq" id="WP_113034513.1">
    <property type="nucleotide sequence ID" value="NZ_QMFB01000021.1"/>
</dbReference>
<sequence>MKKSFKILSLTIAGSCLFVSGTPSSYAEAPARTDVLPYNVTAKPISAEIGQDNVQVSAKTVKEQTDEVSVDASIPVIAGLKDKKYEAELNDILERHAMKDIEGIKQQAKTDAAEARKAGFPVRPYELNISYDVAASGGAADSGVFSLRVTTYTYTGGANGVPRIDTYNVDNGAEAKRIELSGLFGDGYKKTIDYEIAKEIAKTPENYFEDAFKGIAETQSFYIEKGNAVIVFGKYEIAPGAAGTPEFRIPIPGAGANEGAVSVTGKAVKEETPEYIADLNIPVVSGLKDKRYEAQLNDILERNAMKGLDELKKQAAEDAAAAKESGYEFRPYSITIDYEVKASGGSADKGRFSLEVNSYVYTGGAHGMPVMSAFNVKNDAEAAKITLSDLLGSGYKTIIDEHVKAEIAKNPDDYFADGFTGIDETQSFYIEKGEVAVVFSPYEIAPYAAGFPEFRLPIAGESAGSTEEVSQPTKLVVNGKALADGDAAVYTQEAGKALVPLRIVAETLGFELKWNGEEQSVELAKGAQWTIVRVGKDEYVYNKMAPISLGAGPVIQDDGRMFVPVSFFSDILKADVVIGTDSISIKGAAAAE</sequence>
<dbReference type="InterPro" id="IPR021729">
    <property type="entry name" value="DUF3298"/>
</dbReference>
<evidence type="ECO:0000313" key="5">
    <source>
        <dbReference type="EMBL" id="RAV16432.1"/>
    </source>
</evidence>
<evidence type="ECO:0000259" key="2">
    <source>
        <dbReference type="Pfam" id="PF07833"/>
    </source>
</evidence>
<feature type="domain" description="Copper amine oxidase-like N-terminal" evidence="2">
    <location>
        <begin position="476"/>
        <end position="576"/>
    </location>
</feature>
<feature type="domain" description="Deacetylase PdaC" evidence="4">
    <location>
        <begin position="62"/>
        <end position="161"/>
    </location>
</feature>
<dbReference type="Gene3D" id="3.90.640.20">
    <property type="entry name" value="Heat-shock cognate protein, ATPase"/>
    <property type="match status" value="2"/>
</dbReference>
<dbReference type="InterPro" id="IPR036582">
    <property type="entry name" value="Mao_N_sf"/>
</dbReference>
<dbReference type="InterPro" id="IPR037126">
    <property type="entry name" value="PdaC/RsiV-like_sf"/>
</dbReference>
<proteinExistence type="predicted"/>
<reference evidence="5 6" key="1">
    <citation type="journal article" date="2009" name="Int. J. Syst. Evol. Microbiol.">
        <title>Paenibacillus contaminans sp. nov., isolated from a contaminated laboratory plate.</title>
        <authorList>
            <person name="Chou J.H."/>
            <person name="Lee J.H."/>
            <person name="Lin M.C."/>
            <person name="Chang P.S."/>
            <person name="Arun A.B."/>
            <person name="Young C.C."/>
            <person name="Chen W.M."/>
        </authorList>
    </citation>
    <scope>NUCLEOTIDE SEQUENCE [LARGE SCALE GENOMIC DNA]</scope>
    <source>
        <strain evidence="5 6">CKOBP-6</strain>
    </source>
</reference>
<gene>
    <name evidence="5" type="ORF">DQG23_28890</name>
</gene>
<feature type="domain" description="Deacetylase PdaC" evidence="4">
    <location>
        <begin position="269"/>
        <end position="368"/>
    </location>
</feature>
<dbReference type="Pfam" id="PF13739">
    <property type="entry name" value="PdaC"/>
    <property type="match status" value="2"/>
</dbReference>
<dbReference type="OrthoDB" id="5637at2"/>
<keyword evidence="6" id="KW-1185">Reference proteome</keyword>
<accession>A0A329M9Q3</accession>
<dbReference type="InterPro" id="IPR025303">
    <property type="entry name" value="PdaC"/>
</dbReference>
<feature type="chain" id="PRO_5016350290" description="Copper amine oxidase" evidence="1">
    <location>
        <begin position="28"/>
        <end position="592"/>
    </location>
</feature>
<evidence type="ECO:0000313" key="6">
    <source>
        <dbReference type="Proteomes" id="UP000250369"/>
    </source>
</evidence>
<evidence type="ECO:0000259" key="3">
    <source>
        <dbReference type="Pfam" id="PF11738"/>
    </source>
</evidence>
<dbReference type="Proteomes" id="UP000250369">
    <property type="component" value="Unassembled WGS sequence"/>
</dbReference>
<feature type="domain" description="DUF3298" evidence="3">
    <location>
        <begin position="183"/>
        <end position="251"/>
    </location>
</feature>
<dbReference type="Pfam" id="PF11738">
    <property type="entry name" value="DUF3298"/>
    <property type="match status" value="2"/>
</dbReference>
<protein>
    <recommendedName>
        <fullName evidence="7">Copper amine oxidase</fullName>
    </recommendedName>
</protein>
<dbReference type="InterPro" id="IPR012854">
    <property type="entry name" value="Cu_amine_oxidase-like_N"/>
</dbReference>
<feature type="domain" description="DUF3298" evidence="3">
    <location>
        <begin position="388"/>
        <end position="458"/>
    </location>
</feature>
<dbReference type="AlphaFoldDB" id="A0A329M9Q3"/>
<dbReference type="EMBL" id="QMFB01000021">
    <property type="protein sequence ID" value="RAV16432.1"/>
    <property type="molecule type" value="Genomic_DNA"/>
</dbReference>